<reference evidence="1 4" key="3">
    <citation type="journal article" date="2017" name="Nat. Microbiol.">
        <title>Natural product diversity associated with the nematode symbionts Photorhabdus and Xenorhabdus.</title>
        <authorList>
            <person name="Tobias N.J."/>
            <person name="Wolff H."/>
            <person name="Djahanschiri B."/>
            <person name="Grundmann F."/>
            <person name="Kronenwerth M."/>
            <person name="Shi Y.M."/>
            <person name="Simonyi S."/>
            <person name="Grun P."/>
            <person name="Shapiro-Ilan D."/>
            <person name="Pidot S.J."/>
            <person name="Stinear T.P."/>
            <person name="Ebersberger I."/>
            <person name="Bode H.B."/>
        </authorList>
    </citation>
    <scope>NUCLEOTIDE SEQUENCE [LARGE SCALE GENOMIC DNA]</scope>
    <source>
        <strain evidence="1 4">DSM 16336</strain>
    </source>
</reference>
<dbReference type="Gene3D" id="3.50.30.50">
    <property type="entry name" value="Putative cyclase"/>
    <property type="match status" value="1"/>
</dbReference>
<dbReference type="InterPro" id="IPR007325">
    <property type="entry name" value="KFase/CYL"/>
</dbReference>
<sequence length="266" mass="29738">MKSLLNTFITALDQGTVKIIDLTQTLSPDFPALQLPEQYGQVWSFKMERISCYDENGPGWYWNNFSCGEHTGTHFDAPAHWISGKDYRDNTVDSIPLHNFIAPAVVVDASQQVAKNPDWLLTTEFLLAWEKQHGQIPAGAWLLFRTDWSTRADDPVNFLNMRDDGAHTPGPDQETVEWLIHKRHIRGFGVETINTDAGQSYSWPVAYPCHTLMHGANKYGLQCLKNLDLLPPVGTVIITAPLKIEEGSGSPLRVLALVEHSDGITS</sequence>
<dbReference type="SUPFAM" id="SSF102198">
    <property type="entry name" value="Putative cyclase"/>
    <property type="match status" value="1"/>
</dbReference>
<protein>
    <submittedName>
        <fullName evidence="1 2">Cyclase</fullName>
    </submittedName>
</protein>
<proteinExistence type="predicted"/>
<gene>
    <name evidence="1" type="ORF">Xinn_03525</name>
    <name evidence="2" type="ORF">XIS1_20006</name>
</gene>
<reference evidence="2" key="2">
    <citation type="submission" date="2016-12" db="EMBL/GenBank/DDBJ databases">
        <authorList>
            <person name="Song W.-J."/>
            <person name="Kurnit D.M."/>
        </authorList>
    </citation>
    <scope>NUCLEOTIDE SEQUENCE [LARGE SCALE GENOMIC DNA]</scope>
    <source>
        <strain evidence="2">HGB1681</strain>
    </source>
</reference>
<dbReference type="AlphaFoldDB" id="A0A1N6MX42"/>
<dbReference type="GO" id="GO:0004061">
    <property type="term" value="F:arylformamidase activity"/>
    <property type="evidence" value="ECO:0007669"/>
    <property type="project" value="InterPro"/>
</dbReference>
<dbReference type="OrthoDB" id="7067800at2"/>
<evidence type="ECO:0000313" key="2">
    <source>
        <dbReference type="EMBL" id="SIP73400.1"/>
    </source>
</evidence>
<dbReference type="EMBL" id="NIBU01000069">
    <property type="protein sequence ID" value="PHM30108.1"/>
    <property type="molecule type" value="Genomic_DNA"/>
</dbReference>
<dbReference type="PANTHER" id="PTHR31118">
    <property type="entry name" value="CYCLASE-LIKE PROTEIN 2"/>
    <property type="match status" value="1"/>
</dbReference>
<name>A0A1N6MX42_9GAMM</name>
<evidence type="ECO:0000313" key="4">
    <source>
        <dbReference type="Proteomes" id="UP000224871"/>
    </source>
</evidence>
<organism evidence="2 3">
    <name type="scientific">Xenorhabdus innexi</name>
    <dbReference type="NCBI Taxonomy" id="290109"/>
    <lineage>
        <taxon>Bacteria</taxon>
        <taxon>Pseudomonadati</taxon>
        <taxon>Pseudomonadota</taxon>
        <taxon>Gammaproteobacteria</taxon>
        <taxon>Enterobacterales</taxon>
        <taxon>Morganellaceae</taxon>
        <taxon>Xenorhabdus</taxon>
    </lineage>
</organism>
<dbReference type="RefSeq" id="WP_086952899.1">
    <property type="nucleotide sequence ID" value="NZ_CAWNQC010000269.1"/>
</dbReference>
<evidence type="ECO:0000313" key="3">
    <source>
        <dbReference type="Proteomes" id="UP000196435"/>
    </source>
</evidence>
<dbReference type="EMBL" id="FTLG01000112">
    <property type="protein sequence ID" value="SIP73400.1"/>
    <property type="molecule type" value="Genomic_DNA"/>
</dbReference>
<dbReference type="InterPro" id="IPR037175">
    <property type="entry name" value="KFase_sf"/>
</dbReference>
<dbReference type="Pfam" id="PF04199">
    <property type="entry name" value="Cyclase"/>
    <property type="match status" value="1"/>
</dbReference>
<dbReference type="PANTHER" id="PTHR31118:SF12">
    <property type="entry name" value="CYCLASE-LIKE PROTEIN 2"/>
    <property type="match status" value="1"/>
</dbReference>
<keyword evidence="4" id="KW-1185">Reference proteome</keyword>
<evidence type="ECO:0000313" key="1">
    <source>
        <dbReference type="EMBL" id="PHM30108.1"/>
    </source>
</evidence>
<accession>A0A1N6MX42</accession>
<reference evidence="3" key="1">
    <citation type="submission" date="2016-12" db="EMBL/GenBank/DDBJ databases">
        <authorList>
            <person name="Gaudriault S."/>
        </authorList>
    </citation>
    <scope>NUCLEOTIDE SEQUENCE [LARGE SCALE GENOMIC DNA]</scope>
    <source>
        <strain evidence="3">HGB1681 (deposited as PTA-6826 in the American Type Culture Collection)</strain>
    </source>
</reference>
<dbReference type="Proteomes" id="UP000224871">
    <property type="component" value="Unassembled WGS sequence"/>
</dbReference>
<dbReference type="Proteomes" id="UP000196435">
    <property type="component" value="Unassembled WGS sequence"/>
</dbReference>
<dbReference type="GO" id="GO:0019441">
    <property type="term" value="P:L-tryptophan catabolic process to kynurenine"/>
    <property type="evidence" value="ECO:0007669"/>
    <property type="project" value="InterPro"/>
</dbReference>